<reference evidence="2" key="1">
    <citation type="journal article" date="2015" name="Nat. Genet.">
        <title>The genome and transcriptome of the zoonotic hookworm Ancylostoma ceylanicum identify infection-specific gene families.</title>
        <authorList>
            <person name="Schwarz E.M."/>
            <person name="Hu Y."/>
            <person name="Antoshechkin I."/>
            <person name="Miller M.M."/>
            <person name="Sternberg P.W."/>
            <person name="Aroian R.V."/>
        </authorList>
    </citation>
    <scope>NUCLEOTIDE SEQUENCE</scope>
    <source>
        <strain evidence="2">HY135</strain>
    </source>
</reference>
<dbReference type="EMBL" id="JARK01001349">
    <property type="protein sequence ID" value="EYC24868.1"/>
    <property type="molecule type" value="Genomic_DNA"/>
</dbReference>
<name>A0A016VDP2_9BILA</name>
<keyword evidence="2" id="KW-1185">Reference proteome</keyword>
<gene>
    <name evidence="1" type="primary">Acey_s0013.g2147</name>
    <name evidence="1" type="ORF">Y032_0013g2147</name>
</gene>
<protein>
    <submittedName>
        <fullName evidence="1">Uncharacterized protein</fullName>
    </submittedName>
</protein>
<accession>A0A016VDP2</accession>
<sequence>MTTLLFSQQSLQLLTGPSYGSFLVLPENQTISSSSSWTEIRIASVFFSMDCVISSKTKLNPRGMEQSKVPAVKRMYTSGKSQEGYGIDSVGSNRETRLLTINLYCLCSYVSVRTNPRDIATQTSS</sequence>
<dbReference type="Proteomes" id="UP000024635">
    <property type="component" value="Unassembled WGS sequence"/>
</dbReference>
<evidence type="ECO:0000313" key="2">
    <source>
        <dbReference type="Proteomes" id="UP000024635"/>
    </source>
</evidence>
<proteinExistence type="predicted"/>
<organism evidence="1 2">
    <name type="scientific">Ancylostoma ceylanicum</name>
    <dbReference type="NCBI Taxonomy" id="53326"/>
    <lineage>
        <taxon>Eukaryota</taxon>
        <taxon>Metazoa</taxon>
        <taxon>Ecdysozoa</taxon>
        <taxon>Nematoda</taxon>
        <taxon>Chromadorea</taxon>
        <taxon>Rhabditida</taxon>
        <taxon>Rhabditina</taxon>
        <taxon>Rhabditomorpha</taxon>
        <taxon>Strongyloidea</taxon>
        <taxon>Ancylostomatidae</taxon>
        <taxon>Ancylostomatinae</taxon>
        <taxon>Ancylostoma</taxon>
    </lineage>
</organism>
<dbReference type="AlphaFoldDB" id="A0A016VDP2"/>
<evidence type="ECO:0000313" key="1">
    <source>
        <dbReference type="EMBL" id="EYC24868.1"/>
    </source>
</evidence>
<comment type="caution">
    <text evidence="1">The sequence shown here is derived from an EMBL/GenBank/DDBJ whole genome shotgun (WGS) entry which is preliminary data.</text>
</comment>